<evidence type="ECO:0000256" key="4">
    <source>
        <dbReference type="RuleBase" id="RU361169"/>
    </source>
</evidence>
<keyword evidence="3 4" id="KW-0326">Glycosidase</keyword>
<organism evidence="5 6">
    <name type="scientific">Flavimaricola marinus</name>
    <dbReference type="NCBI Taxonomy" id="1819565"/>
    <lineage>
        <taxon>Bacteria</taxon>
        <taxon>Pseudomonadati</taxon>
        <taxon>Pseudomonadota</taxon>
        <taxon>Alphaproteobacteria</taxon>
        <taxon>Rhodobacterales</taxon>
        <taxon>Paracoccaceae</taxon>
        <taxon>Flavimaricola</taxon>
    </lineage>
</organism>
<keyword evidence="2 4" id="KW-0378">Hydrolase</keyword>
<evidence type="ECO:0000256" key="2">
    <source>
        <dbReference type="ARBA" id="ARBA00022801"/>
    </source>
</evidence>
<dbReference type="InterPro" id="IPR051801">
    <property type="entry name" value="GH28_Enzymes"/>
</dbReference>
<dbReference type="SUPFAM" id="SSF51126">
    <property type="entry name" value="Pectin lyase-like"/>
    <property type="match status" value="1"/>
</dbReference>
<keyword evidence="6" id="KW-1185">Reference proteome</keyword>
<protein>
    <submittedName>
        <fullName evidence="5">Polygalacturonase</fullName>
        <ecNumber evidence="5">3.2.1.15</ecNumber>
    </submittedName>
</protein>
<evidence type="ECO:0000256" key="1">
    <source>
        <dbReference type="ARBA" id="ARBA00008834"/>
    </source>
</evidence>
<proteinExistence type="inferred from homology"/>
<accession>A0A238LCC2</accession>
<dbReference type="InterPro" id="IPR012334">
    <property type="entry name" value="Pectin_lyas_fold"/>
</dbReference>
<sequence length="442" mass="48181">MFELRESRISPVKEDMTSQVQSMIDGTSGPRRITFSPGVYRCAGLRLSSDLTLHMEEGAELHFHPDYDAYAHTEVAVVAEDSNRAMLVASGAERIAITGQGKIVCDGSRAFSVGEDTEMGVLIPAKLRPRVLVFDQCRDVRIDGLTVEDSPMWTLHFVDCDGMNLRNLAVFNNRQMPNTDGLVIDGCRDVHVERCEIRTADDGIVLKTSARAEGGTTGPCADITVSDCVIESRSCALKLGTESFSPFRDIAFRDIRIEASNRAMGIFSRDGGPVDNVRFERIEVDCNEAPAGFWGSGEAVTINTLDRRPEDGPAGAIRSVVVRKLRGVMEGAINLVAERKGDISGIVLEDIEIVQRQGPLGTGQSYDLRPTYLDRFPTDAAAGRVNAWRLDEDGKVVGVTPYPGGMPGIMIKCVPDITLDQIAIERPVPLPVGWNSDVILTV</sequence>
<dbReference type="Pfam" id="PF00295">
    <property type="entry name" value="Glyco_hydro_28"/>
    <property type="match status" value="1"/>
</dbReference>
<reference evidence="5 6" key="1">
    <citation type="submission" date="2017-05" db="EMBL/GenBank/DDBJ databases">
        <authorList>
            <person name="Song R."/>
            <person name="Chenine A.L."/>
            <person name="Ruprecht R.M."/>
        </authorList>
    </citation>
    <scope>NUCLEOTIDE SEQUENCE [LARGE SCALE GENOMIC DNA]</scope>
    <source>
        <strain evidence="5 6">CECT 8899</strain>
    </source>
</reference>
<dbReference type="EC" id="3.2.1.15" evidence="5"/>
<dbReference type="PANTHER" id="PTHR31339">
    <property type="entry name" value="PECTIN LYASE-RELATED"/>
    <property type="match status" value="1"/>
</dbReference>
<dbReference type="Proteomes" id="UP000201613">
    <property type="component" value="Unassembled WGS sequence"/>
</dbReference>
<evidence type="ECO:0000256" key="3">
    <source>
        <dbReference type="ARBA" id="ARBA00023295"/>
    </source>
</evidence>
<dbReference type="AlphaFoldDB" id="A0A238LCC2"/>
<dbReference type="InterPro" id="IPR000743">
    <property type="entry name" value="Glyco_hydro_28"/>
</dbReference>
<dbReference type="Gene3D" id="2.160.20.10">
    <property type="entry name" value="Single-stranded right-handed beta-helix, Pectin lyase-like"/>
    <property type="match status" value="1"/>
</dbReference>
<dbReference type="GO" id="GO:0004650">
    <property type="term" value="F:polygalacturonase activity"/>
    <property type="evidence" value="ECO:0007669"/>
    <property type="project" value="UniProtKB-EC"/>
</dbReference>
<comment type="similarity">
    <text evidence="1 4">Belongs to the glycosyl hydrolase 28 family.</text>
</comment>
<evidence type="ECO:0000313" key="6">
    <source>
        <dbReference type="Proteomes" id="UP000201613"/>
    </source>
</evidence>
<gene>
    <name evidence="5" type="primary">pgl_1</name>
    <name evidence="5" type="ORF">LOM8899_01411</name>
</gene>
<dbReference type="EMBL" id="FXZK01000002">
    <property type="protein sequence ID" value="SMY07278.1"/>
    <property type="molecule type" value="Genomic_DNA"/>
</dbReference>
<dbReference type="GO" id="GO:0005975">
    <property type="term" value="P:carbohydrate metabolic process"/>
    <property type="evidence" value="ECO:0007669"/>
    <property type="project" value="InterPro"/>
</dbReference>
<name>A0A238LCC2_9RHOB</name>
<dbReference type="InterPro" id="IPR011050">
    <property type="entry name" value="Pectin_lyase_fold/virulence"/>
</dbReference>
<dbReference type="PANTHER" id="PTHR31339:SF9">
    <property type="entry name" value="PLASMIN AND FIBRONECTIN-BINDING PROTEIN A"/>
    <property type="match status" value="1"/>
</dbReference>
<evidence type="ECO:0000313" key="5">
    <source>
        <dbReference type="EMBL" id="SMY07278.1"/>
    </source>
</evidence>